<dbReference type="Proteomes" id="UP001209229">
    <property type="component" value="Unassembled WGS sequence"/>
</dbReference>
<name>A0AAE3M5I3_9BACT</name>
<reference evidence="1" key="1">
    <citation type="submission" date="2022-10" db="EMBL/GenBank/DDBJ databases">
        <authorList>
            <person name="Yu W.X."/>
        </authorList>
    </citation>
    <scope>NUCLEOTIDE SEQUENCE</scope>
    <source>
        <strain evidence="1">AAT</strain>
    </source>
</reference>
<organism evidence="1 2">
    <name type="scientific">Plebeiibacterium sediminum</name>
    <dbReference type="NCBI Taxonomy" id="2992112"/>
    <lineage>
        <taxon>Bacteria</taxon>
        <taxon>Pseudomonadati</taxon>
        <taxon>Bacteroidota</taxon>
        <taxon>Bacteroidia</taxon>
        <taxon>Marinilabiliales</taxon>
        <taxon>Marinilabiliaceae</taxon>
        <taxon>Plebeiibacterium</taxon>
    </lineage>
</organism>
<gene>
    <name evidence="1" type="ORF">OM075_12240</name>
</gene>
<dbReference type="RefSeq" id="WP_301190807.1">
    <property type="nucleotide sequence ID" value="NZ_JAPDPJ010000026.1"/>
</dbReference>
<keyword evidence="2" id="KW-1185">Reference proteome</keyword>
<proteinExistence type="predicted"/>
<sequence>MKLNNSNIAFRFNADFVNGSKSINLADSEIQVLWVSEPLQTLGMFNSLSGKDCDFCDLIKKNPENRQDVILAKYINKSIKHSIFQSYSILVDLKHHRHKDIEKVKDMLLMANDHKNMAVLCDGISYPDAEKKHFYLKLVHSKYFPLIDSIVHGNNLMSFFEGVKGSVFILDKSVRSAIVLKGQDLEWIFHVYLEIENILGRSYSLSKYPFINCFTYKHEKDYFLVVFPRVVHKPTEYYDRSSSQIKIIPGVFELIGLFITGDRLSFQNLNKDSIKRIFEQISYSFTNLMEIITPLKQKLKEEYSS</sequence>
<accession>A0AAE3M5I3</accession>
<dbReference type="AlphaFoldDB" id="A0AAE3M5I3"/>
<protein>
    <submittedName>
        <fullName evidence="1">DUF4922 domain-containing protein</fullName>
    </submittedName>
</protein>
<dbReference type="EMBL" id="JAPDPJ010000026">
    <property type="protein sequence ID" value="MCW3787242.1"/>
    <property type="molecule type" value="Genomic_DNA"/>
</dbReference>
<evidence type="ECO:0000313" key="2">
    <source>
        <dbReference type="Proteomes" id="UP001209229"/>
    </source>
</evidence>
<evidence type="ECO:0000313" key="1">
    <source>
        <dbReference type="EMBL" id="MCW3787242.1"/>
    </source>
</evidence>
<comment type="caution">
    <text evidence="1">The sequence shown here is derived from an EMBL/GenBank/DDBJ whole genome shotgun (WGS) entry which is preliminary data.</text>
</comment>